<dbReference type="KEGG" id="dae:Dtox_1530"/>
<reference evidence="1 2" key="1">
    <citation type="journal article" date="2009" name="Stand. Genomic Sci.">
        <title>Complete genome sequence of Desulfotomaculum acetoxidans type strain (5575).</title>
        <authorList>
            <person name="Spring S."/>
            <person name="Lapidus A."/>
            <person name="Schroder M."/>
            <person name="Gleim D."/>
            <person name="Sims D."/>
            <person name="Meincke L."/>
            <person name="Glavina Del Rio T."/>
            <person name="Tice H."/>
            <person name="Copeland A."/>
            <person name="Cheng J.F."/>
            <person name="Lucas S."/>
            <person name="Chen F."/>
            <person name="Nolan M."/>
            <person name="Bruce D."/>
            <person name="Goodwin L."/>
            <person name="Pitluck S."/>
            <person name="Ivanova N."/>
            <person name="Mavromatis K."/>
            <person name="Mikhailova N."/>
            <person name="Pati A."/>
            <person name="Chen A."/>
            <person name="Palaniappan K."/>
            <person name="Land M."/>
            <person name="Hauser L."/>
            <person name="Chang Y.J."/>
            <person name="Jeffries C.D."/>
            <person name="Chain P."/>
            <person name="Saunders E."/>
            <person name="Brettin T."/>
            <person name="Detter J.C."/>
            <person name="Goker M."/>
            <person name="Bristow J."/>
            <person name="Eisen J.A."/>
            <person name="Markowitz V."/>
            <person name="Hugenholtz P."/>
            <person name="Kyrpides N.C."/>
            <person name="Klenk H.P."/>
            <person name="Han C."/>
        </authorList>
    </citation>
    <scope>NUCLEOTIDE SEQUENCE [LARGE SCALE GENOMIC DNA]</scope>
    <source>
        <strain evidence="2">ATCC 49208 / DSM 771 / VKM B-1644</strain>
    </source>
</reference>
<organism evidence="1 2">
    <name type="scientific">Desulfofarcimen acetoxidans (strain ATCC 49208 / DSM 771 / KCTC 5769 / VKM B-1644 / 5575)</name>
    <name type="common">Desulfotomaculum acetoxidans</name>
    <dbReference type="NCBI Taxonomy" id="485916"/>
    <lineage>
        <taxon>Bacteria</taxon>
        <taxon>Bacillati</taxon>
        <taxon>Bacillota</taxon>
        <taxon>Clostridia</taxon>
        <taxon>Eubacteriales</taxon>
        <taxon>Peptococcaceae</taxon>
        <taxon>Desulfofarcimen</taxon>
    </lineage>
</organism>
<dbReference type="OrthoDB" id="4187639at2"/>
<evidence type="ECO:0000313" key="2">
    <source>
        <dbReference type="Proteomes" id="UP000002217"/>
    </source>
</evidence>
<dbReference type="GO" id="GO:0004519">
    <property type="term" value="F:endonuclease activity"/>
    <property type="evidence" value="ECO:0007669"/>
    <property type="project" value="UniProtKB-KW"/>
</dbReference>
<dbReference type="Pfam" id="PF09517">
    <property type="entry name" value="RE_Eco29kI"/>
    <property type="match status" value="1"/>
</dbReference>
<name>C8VVS9_DESAS</name>
<proteinExistence type="predicted"/>
<dbReference type="AlphaFoldDB" id="C8VVS9"/>
<keyword evidence="1" id="KW-0540">Nuclease</keyword>
<sequence>MKNNDIPVIKPFNPLDKKHLGESAAEALLATDVHPIPPEPFIGAGVYALYYTGPFSGYKELAAVNRDNQFRCPIYVGKAVPAGARKGGLGLEVDHGQALQKRLAEHGESITAATNLDINDFYCRFLVVDDIWIPLTESLLIERFQPVWNRVLDGFGNHDPGSGRYNGMMPQWDCLHPGRAWATRLKPCQYTAEQVEQRVAEYLHNFFNS</sequence>
<gene>
    <name evidence="1" type="ordered locus">Dtox_1530</name>
</gene>
<keyword evidence="2" id="KW-1185">Reference proteome</keyword>
<dbReference type="STRING" id="485916.Dtox_1530"/>
<evidence type="ECO:0000313" key="1">
    <source>
        <dbReference type="EMBL" id="ACV62394.1"/>
    </source>
</evidence>
<dbReference type="EMBL" id="CP001720">
    <property type="protein sequence ID" value="ACV62394.1"/>
    <property type="molecule type" value="Genomic_DNA"/>
</dbReference>
<dbReference type="HOGENOM" id="CLU_088903_0_0_9"/>
<accession>C8VVS9</accession>
<dbReference type="REBASE" id="21974">
    <property type="entry name" value="DacORF1529P"/>
</dbReference>
<dbReference type="Proteomes" id="UP000002217">
    <property type="component" value="Chromosome"/>
</dbReference>
<keyword evidence="1" id="KW-0378">Hydrolase</keyword>
<dbReference type="eggNOG" id="COG0863">
    <property type="taxonomic scope" value="Bacteria"/>
</dbReference>
<keyword evidence="1" id="KW-0255">Endonuclease</keyword>
<protein>
    <submittedName>
        <fullName evidence="1">Restriction endonuclease R.NgoMIII</fullName>
    </submittedName>
</protein>
<dbReference type="RefSeq" id="WP_015757106.1">
    <property type="nucleotide sequence ID" value="NC_013216.1"/>
</dbReference>
<dbReference type="CDD" id="cd10453">
    <property type="entry name" value="GIY-YIG_RE_Cfr42I"/>
    <property type="match status" value="1"/>
</dbReference>
<dbReference type="InterPro" id="IPR018575">
    <property type="entry name" value="Restrct_endonuc_II_Eco29kI"/>
</dbReference>